<feature type="region of interest" description="Disordered" evidence="4">
    <location>
        <begin position="1"/>
        <end position="62"/>
    </location>
</feature>
<evidence type="ECO:0000256" key="2">
    <source>
        <dbReference type="ARBA" id="ARBA00006311"/>
    </source>
</evidence>
<evidence type="ECO:0000256" key="4">
    <source>
        <dbReference type="SAM" id="MobiDB-lite"/>
    </source>
</evidence>
<dbReference type="GO" id="GO:0010890">
    <property type="term" value="P:positive regulation of triglyceride storage"/>
    <property type="evidence" value="ECO:0007669"/>
    <property type="project" value="TreeGrafter"/>
</dbReference>
<dbReference type="Gene3D" id="3.40.50.10140">
    <property type="entry name" value="Toll/interleukin-1 receptor homology (TIR) domain"/>
    <property type="match status" value="1"/>
</dbReference>
<feature type="compositionally biased region" description="Polar residues" evidence="4">
    <location>
        <begin position="46"/>
        <end position="58"/>
    </location>
</feature>
<evidence type="ECO:0000259" key="5">
    <source>
        <dbReference type="PROSITE" id="PS50104"/>
    </source>
</evidence>
<name>A0A151P116_ALLMI</name>
<gene>
    <name evidence="6" type="ORF">Y1Q_0000235</name>
</gene>
<dbReference type="PANTHER" id="PTHR14024:SF51">
    <property type="entry name" value="PERILIPIN-RELATED"/>
    <property type="match status" value="1"/>
</dbReference>
<dbReference type="PROSITE" id="PS50104">
    <property type="entry name" value="TIR"/>
    <property type="match status" value="1"/>
</dbReference>
<comment type="caution">
    <text evidence="6">The sequence shown here is derived from an EMBL/GenBank/DDBJ whole genome shotgun (WGS) entry which is preliminary data.</text>
</comment>
<dbReference type="Proteomes" id="UP000050525">
    <property type="component" value="Unassembled WGS sequence"/>
</dbReference>
<dbReference type="Gene3D" id="1.20.120.340">
    <property type="entry name" value="Flagellar protein FliS"/>
    <property type="match status" value="1"/>
</dbReference>
<dbReference type="InterPro" id="IPR035897">
    <property type="entry name" value="Toll_tir_struct_dom_sf"/>
</dbReference>
<dbReference type="Pfam" id="PF03036">
    <property type="entry name" value="Perilipin"/>
    <property type="match status" value="2"/>
</dbReference>
<sequence length="852" mass="92983">MSSHEERSPQVSGTGPEPQRQTGKIALDKDTSGGSKEPAAPDFTMASENKATDPSPSQAEDPLNVEEPLQANVVNRVTSIPLIHSAFNLVSSAYNFTKGTHPYVTSVCTVAETVAAVAVGSAVGGAQPILSHLEPQIAKVNEYACKSLDQLEEKLPFLQQPTEKVLTDTRQLVATTVMNAVDTAKDAVASRVAGAVDLTKHVVQDSVELTKSVVSSTVNTALDAATGTKDTVTSKVNAAMGQGREAIQDGVEMTSFMVNSSINTAKAVGNVVASGVDAVLWKSEELVDHYLPVTEEELVQLAASVEGFSVTSVEQQKQQQSYFVRLGSLSNKVRHRAYLHSLNKLQLVKKNTQNTLSYLQLAINLIESVKEGAGQKLQESQEKLYELWLEWTLTQPKGTQVKLSSQSEVEPRVLAMLRMITLQLQPAYTNLMSSIQGLPSSIQETMQHALSNIQQLQASFSSACSFQDLSTSILSQNQDRVVKLRESLDTLLDYVANAQKCLTFVQRLVLGQGLAGTPQLDASALWVLAQIYSLLVEEKVCSQEAKIRAYRAAIQAARAKPDTGESKFFSFVVVHAMEDVDIACRVKELLESMGVPDGATFCEDFLVPGHCQLTCFQDAINNSAFTLLLLTENFQCRLCTYQMNSALMDSILRLHKYNSVIPFVPKEYPLKKGQIPGVLAGLVPLDENSRVFTKRVKNTFVLSKIKEQRTKWSEIQQIQEAHRKQKQYQEHLQAVQAALAALNIGSQPGFLPPMQLPDLTGLQQFLSSLSAQAALINQPYPGGLFMPGYSAPSPSQPSGLLPGHQNMVPGTGHQPLIIQNARMVQIGDHNQMQVERTQSVSEDSDEETSECN</sequence>
<dbReference type="SUPFAM" id="SSF109775">
    <property type="entry name" value="Mannose-6-phosphate receptor binding protein 1 (Tip47), C-terminal domain"/>
    <property type="match status" value="1"/>
</dbReference>
<dbReference type="Pfam" id="PF17798">
    <property type="entry name" value="TRIF-NTD"/>
    <property type="match status" value="1"/>
</dbReference>
<dbReference type="Pfam" id="PF12721">
    <property type="entry name" value="RHIM"/>
    <property type="match status" value="1"/>
</dbReference>
<comment type="similarity">
    <text evidence="2">Belongs to the perilipin family.</text>
</comment>
<dbReference type="InterPro" id="IPR040886">
    <property type="entry name" value="TRIF_N"/>
</dbReference>
<dbReference type="Gene3D" id="3.30.720.170">
    <property type="entry name" value="Perilipin, alpha-beta domain"/>
    <property type="match status" value="1"/>
</dbReference>
<dbReference type="AlphaFoldDB" id="A0A151P116"/>
<organism evidence="6 7">
    <name type="scientific">Alligator mississippiensis</name>
    <name type="common">American alligator</name>
    <dbReference type="NCBI Taxonomy" id="8496"/>
    <lineage>
        <taxon>Eukaryota</taxon>
        <taxon>Metazoa</taxon>
        <taxon>Chordata</taxon>
        <taxon>Craniata</taxon>
        <taxon>Vertebrata</taxon>
        <taxon>Euteleostomi</taxon>
        <taxon>Archelosauria</taxon>
        <taxon>Archosauria</taxon>
        <taxon>Crocodylia</taxon>
        <taxon>Alligatoridae</taxon>
        <taxon>Alligatorinae</taxon>
        <taxon>Alligator</taxon>
    </lineage>
</organism>
<keyword evidence="3" id="KW-0551">Lipid droplet</keyword>
<proteinExistence type="inferred from homology"/>
<comment type="subcellular location">
    <subcellularLocation>
        <location evidence="1">Lipid droplet</location>
    </subcellularLocation>
</comment>
<dbReference type="EMBL" id="AKHW03001382">
    <property type="protein sequence ID" value="KYO42549.1"/>
    <property type="molecule type" value="Genomic_DNA"/>
</dbReference>
<dbReference type="GO" id="GO:0005811">
    <property type="term" value="C:lipid droplet"/>
    <property type="evidence" value="ECO:0007669"/>
    <property type="project" value="UniProtKB-SubCell"/>
</dbReference>
<keyword evidence="7" id="KW-1185">Reference proteome</keyword>
<evidence type="ECO:0000313" key="6">
    <source>
        <dbReference type="EMBL" id="KYO42549.1"/>
    </source>
</evidence>
<reference evidence="6 7" key="1">
    <citation type="journal article" date="2012" name="Genome Biol.">
        <title>Sequencing three crocodilian genomes to illuminate the evolution of archosaurs and amniotes.</title>
        <authorList>
            <person name="St John J.A."/>
            <person name="Braun E.L."/>
            <person name="Isberg S.R."/>
            <person name="Miles L.G."/>
            <person name="Chong A.Y."/>
            <person name="Gongora J."/>
            <person name="Dalzell P."/>
            <person name="Moran C."/>
            <person name="Bed'hom B."/>
            <person name="Abzhanov A."/>
            <person name="Burgess S.C."/>
            <person name="Cooksey A.M."/>
            <person name="Castoe T.A."/>
            <person name="Crawford N.G."/>
            <person name="Densmore L.D."/>
            <person name="Drew J.C."/>
            <person name="Edwards S.V."/>
            <person name="Faircloth B.C."/>
            <person name="Fujita M.K."/>
            <person name="Greenwold M.J."/>
            <person name="Hoffmann F.G."/>
            <person name="Howard J.M."/>
            <person name="Iguchi T."/>
            <person name="Janes D.E."/>
            <person name="Khan S.Y."/>
            <person name="Kohno S."/>
            <person name="de Koning A.J."/>
            <person name="Lance S.L."/>
            <person name="McCarthy F.M."/>
            <person name="McCormack J.E."/>
            <person name="Merchant M.E."/>
            <person name="Peterson D.G."/>
            <person name="Pollock D.D."/>
            <person name="Pourmand N."/>
            <person name="Raney B.J."/>
            <person name="Roessler K.A."/>
            <person name="Sanford J.R."/>
            <person name="Sawyer R.H."/>
            <person name="Schmidt C.J."/>
            <person name="Triplett E.W."/>
            <person name="Tuberville T.D."/>
            <person name="Venegas-Anaya M."/>
            <person name="Howard J.T."/>
            <person name="Jarvis E.D."/>
            <person name="Guillette L.J.Jr."/>
            <person name="Glenn T.C."/>
            <person name="Green R.E."/>
            <person name="Ray D.A."/>
        </authorList>
    </citation>
    <scope>NUCLEOTIDE SEQUENCE [LARGE SCALE GENOMIC DNA]</scope>
    <source>
        <strain evidence="6">KSC_2009_1</strain>
    </source>
</reference>
<dbReference type="PANTHER" id="PTHR14024">
    <property type="entry name" value="PERILIPIN"/>
    <property type="match status" value="1"/>
</dbReference>
<feature type="domain" description="TIR" evidence="5">
    <location>
        <begin position="567"/>
        <end position="700"/>
    </location>
</feature>
<evidence type="ECO:0000256" key="1">
    <source>
        <dbReference type="ARBA" id="ARBA00004502"/>
    </source>
</evidence>
<dbReference type="GO" id="GO:0019915">
    <property type="term" value="P:lipid storage"/>
    <property type="evidence" value="ECO:0007669"/>
    <property type="project" value="TreeGrafter"/>
</dbReference>
<dbReference type="GO" id="GO:0005829">
    <property type="term" value="C:cytosol"/>
    <property type="evidence" value="ECO:0007669"/>
    <property type="project" value="TreeGrafter"/>
</dbReference>
<evidence type="ECO:0000313" key="7">
    <source>
        <dbReference type="Proteomes" id="UP000050525"/>
    </source>
</evidence>
<dbReference type="SUPFAM" id="SSF52200">
    <property type="entry name" value="Toll/Interleukin receptor TIR domain"/>
    <property type="match status" value="1"/>
</dbReference>
<dbReference type="InterPro" id="IPR000157">
    <property type="entry name" value="TIR_dom"/>
</dbReference>
<dbReference type="InterPro" id="IPR025735">
    <property type="entry name" value="RHIM"/>
</dbReference>
<protein>
    <submittedName>
        <fullName evidence="6">Perilipin-3</fullName>
    </submittedName>
</protein>
<evidence type="ECO:0000256" key="3">
    <source>
        <dbReference type="ARBA" id="ARBA00022677"/>
    </source>
</evidence>
<dbReference type="InterPro" id="IPR004279">
    <property type="entry name" value="Perilipin"/>
</dbReference>
<dbReference type="GO" id="GO:0007165">
    <property type="term" value="P:signal transduction"/>
    <property type="evidence" value="ECO:0007669"/>
    <property type="project" value="InterPro"/>
</dbReference>
<accession>A0A151P116</accession>